<gene>
    <name evidence="4" type="ORF">F0562_021789</name>
</gene>
<evidence type="ECO:0000259" key="2">
    <source>
        <dbReference type="Pfam" id="PF08241"/>
    </source>
</evidence>
<keyword evidence="1" id="KW-0472">Membrane</keyword>
<dbReference type="InterPro" id="IPR057192">
    <property type="entry name" value="DUF7870"/>
</dbReference>
<proteinExistence type="predicted"/>
<feature type="domain" description="DUF7870" evidence="3">
    <location>
        <begin position="249"/>
        <end position="425"/>
    </location>
</feature>
<dbReference type="InterPro" id="IPR013216">
    <property type="entry name" value="Methyltransf_11"/>
</dbReference>
<protein>
    <submittedName>
        <fullName evidence="4">Uncharacterized protein</fullName>
    </submittedName>
</protein>
<reference evidence="4 5" key="1">
    <citation type="submission" date="2019-09" db="EMBL/GenBank/DDBJ databases">
        <title>A chromosome-level genome assembly of the Chinese tupelo Nyssa sinensis.</title>
        <authorList>
            <person name="Yang X."/>
            <person name="Kang M."/>
            <person name="Yang Y."/>
            <person name="Xiong H."/>
            <person name="Wang M."/>
            <person name="Zhang Z."/>
            <person name="Wang Z."/>
            <person name="Wu H."/>
            <person name="Ma T."/>
            <person name="Liu J."/>
            <person name="Xi Z."/>
        </authorList>
    </citation>
    <scope>NUCLEOTIDE SEQUENCE [LARGE SCALE GENOMIC DNA]</scope>
    <source>
        <strain evidence="4">J267</strain>
        <tissue evidence="4">Leaf</tissue>
    </source>
</reference>
<dbReference type="Pfam" id="PF25276">
    <property type="entry name" value="DUF7870"/>
    <property type="match status" value="1"/>
</dbReference>
<dbReference type="GO" id="GO:0009820">
    <property type="term" value="P:alkaloid metabolic process"/>
    <property type="evidence" value="ECO:0007669"/>
    <property type="project" value="UniProtKB-KW"/>
</dbReference>
<evidence type="ECO:0000313" key="4">
    <source>
        <dbReference type="EMBL" id="KAA8544034.1"/>
    </source>
</evidence>
<evidence type="ECO:0000256" key="1">
    <source>
        <dbReference type="SAM" id="Phobius"/>
    </source>
</evidence>
<evidence type="ECO:0000313" key="5">
    <source>
        <dbReference type="Proteomes" id="UP000325577"/>
    </source>
</evidence>
<dbReference type="Gene3D" id="3.40.50.150">
    <property type="entry name" value="Vaccinia Virus protein VP39"/>
    <property type="match status" value="1"/>
</dbReference>
<dbReference type="GO" id="GO:0008757">
    <property type="term" value="F:S-adenosylmethionine-dependent methyltransferase activity"/>
    <property type="evidence" value="ECO:0007669"/>
    <property type="project" value="InterPro"/>
</dbReference>
<keyword evidence="1" id="KW-0812">Transmembrane</keyword>
<sequence>MDFKALRWQILRGSLARRLLLKAFLFALAMAIISFIQIVHDVRIIEPLMLGSSLLTPCKESDNLTLNVFKELMEKDLLDSGAKALCVGDGSATAVTSLRELGFSNAFGVERHPFFSFSRKRFVHELDFEDNYFDFVFSRALDRVSVPALLVREIERVMRPGGTGAMLVGANDFYSGGLIRAATPVSSFLRSSSIVHVCGIGSFTLVIFKKKFDSIESFEHYRLRDECSSVMNNLPFIKYLEPLVRKSPGQFKTELSYLPKFMNMSSRKRLIYINIGAGEFVNVSIAKIFKPYYPLQPQAFNVYVVDHDTSALSAYVKKPGVTFVYFPGLGGVNPTANSDGDKGFDFISWFKETIEEGDFVVLMMNAKAVELKILFQLFESGGICNVDELFLRCSDSVDCKDAVCGDCMTLFEGLRKSGVFVHQWWGN</sequence>
<organism evidence="4 5">
    <name type="scientific">Nyssa sinensis</name>
    <dbReference type="NCBI Taxonomy" id="561372"/>
    <lineage>
        <taxon>Eukaryota</taxon>
        <taxon>Viridiplantae</taxon>
        <taxon>Streptophyta</taxon>
        <taxon>Embryophyta</taxon>
        <taxon>Tracheophyta</taxon>
        <taxon>Spermatophyta</taxon>
        <taxon>Magnoliopsida</taxon>
        <taxon>eudicotyledons</taxon>
        <taxon>Gunneridae</taxon>
        <taxon>Pentapetalae</taxon>
        <taxon>asterids</taxon>
        <taxon>Cornales</taxon>
        <taxon>Nyssaceae</taxon>
        <taxon>Nyssa</taxon>
    </lineage>
</organism>
<dbReference type="Pfam" id="PF08241">
    <property type="entry name" value="Methyltransf_11"/>
    <property type="match status" value="1"/>
</dbReference>
<dbReference type="AlphaFoldDB" id="A0A5J5BMY1"/>
<feature type="transmembrane region" description="Helical" evidence="1">
    <location>
        <begin position="20"/>
        <end position="39"/>
    </location>
</feature>
<dbReference type="OrthoDB" id="1076011at2759"/>
<dbReference type="PANTHER" id="PTHR47291:SF1">
    <property type="entry name" value="PEPTIDE UPSTREAM PROTEIN"/>
    <property type="match status" value="1"/>
</dbReference>
<dbReference type="Proteomes" id="UP000325577">
    <property type="component" value="Linkage Group LG11"/>
</dbReference>
<keyword evidence="1" id="KW-1133">Transmembrane helix</keyword>
<name>A0A5J5BMY1_9ASTE</name>
<dbReference type="SUPFAM" id="SSF53335">
    <property type="entry name" value="S-adenosyl-L-methionine-dependent methyltransferases"/>
    <property type="match status" value="1"/>
</dbReference>
<keyword evidence="5" id="KW-1185">Reference proteome</keyword>
<dbReference type="PANTHER" id="PTHR47291">
    <property type="entry name" value="PEPTIDE UPSTREAM PROTEIN"/>
    <property type="match status" value="1"/>
</dbReference>
<dbReference type="EMBL" id="CM018034">
    <property type="protein sequence ID" value="KAA8544034.1"/>
    <property type="molecule type" value="Genomic_DNA"/>
</dbReference>
<evidence type="ECO:0000259" key="3">
    <source>
        <dbReference type="Pfam" id="PF25276"/>
    </source>
</evidence>
<feature type="domain" description="Methyltransferase type 11" evidence="2">
    <location>
        <begin position="122"/>
        <end position="163"/>
    </location>
</feature>
<dbReference type="InterPro" id="IPR029063">
    <property type="entry name" value="SAM-dependent_MTases_sf"/>
</dbReference>
<accession>A0A5J5BMY1</accession>